<dbReference type="Proteomes" id="UP000826271">
    <property type="component" value="Unassembled WGS sequence"/>
</dbReference>
<evidence type="ECO:0000256" key="4">
    <source>
        <dbReference type="SAM" id="MobiDB-lite"/>
    </source>
</evidence>
<feature type="region of interest" description="Disordered" evidence="4">
    <location>
        <begin position="170"/>
        <end position="189"/>
    </location>
</feature>
<feature type="coiled-coil region" evidence="3">
    <location>
        <begin position="61"/>
        <end position="109"/>
    </location>
</feature>
<proteinExistence type="inferred from homology"/>
<dbReference type="PANTHER" id="PTHR32054:SF23">
    <property type="entry name" value="WEB FAMILY PLANT PROTEIN"/>
    <property type="match status" value="1"/>
</dbReference>
<sequence>MMREEEGLVVRGRVEIDMRRPFRSVREAVTLFGEKILAGETLKQMQRKAAGNGDNQNTMFRAGVTAELEETKQNLEKVKEEENLMANCLISLRQELEETKRELHQMKAREIISQPEPEIEDQLKFVESSTNKVETINNPDNDEDGFEFINKKRSVKFASPPLLTKLMVSKDHNGGEEGERTLPLSKNKIRRKPLVPLIGGLFSKKKKGSRDSESPRT</sequence>
<gene>
    <name evidence="5" type="ORF">BUALT_Bualt04G0044700</name>
</gene>
<keyword evidence="2 3" id="KW-0175">Coiled coil</keyword>
<evidence type="ECO:0008006" key="7">
    <source>
        <dbReference type="Google" id="ProtNLM"/>
    </source>
</evidence>
<protein>
    <recommendedName>
        <fullName evidence="7">WEB family protein</fullName>
    </recommendedName>
</protein>
<feature type="compositionally biased region" description="Basic and acidic residues" evidence="4">
    <location>
        <begin position="170"/>
        <end position="180"/>
    </location>
</feature>
<evidence type="ECO:0000313" key="6">
    <source>
        <dbReference type="Proteomes" id="UP000826271"/>
    </source>
</evidence>
<comment type="similarity">
    <text evidence="1">Belongs to the WEB family.</text>
</comment>
<dbReference type="GO" id="GO:0005829">
    <property type="term" value="C:cytosol"/>
    <property type="evidence" value="ECO:0007669"/>
    <property type="project" value="TreeGrafter"/>
</dbReference>
<name>A0AAV6XTV4_9LAMI</name>
<dbReference type="AlphaFoldDB" id="A0AAV6XTV4"/>
<accession>A0AAV6XTV4</accession>
<evidence type="ECO:0000256" key="2">
    <source>
        <dbReference type="ARBA" id="ARBA00023054"/>
    </source>
</evidence>
<evidence type="ECO:0000256" key="1">
    <source>
        <dbReference type="ARBA" id="ARBA00005485"/>
    </source>
</evidence>
<organism evidence="5 6">
    <name type="scientific">Buddleja alternifolia</name>
    <dbReference type="NCBI Taxonomy" id="168488"/>
    <lineage>
        <taxon>Eukaryota</taxon>
        <taxon>Viridiplantae</taxon>
        <taxon>Streptophyta</taxon>
        <taxon>Embryophyta</taxon>
        <taxon>Tracheophyta</taxon>
        <taxon>Spermatophyta</taxon>
        <taxon>Magnoliopsida</taxon>
        <taxon>eudicotyledons</taxon>
        <taxon>Gunneridae</taxon>
        <taxon>Pentapetalae</taxon>
        <taxon>asterids</taxon>
        <taxon>lamiids</taxon>
        <taxon>Lamiales</taxon>
        <taxon>Scrophulariaceae</taxon>
        <taxon>Buddlejeae</taxon>
        <taxon>Buddleja</taxon>
    </lineage>
</organism>
<dbReference type="EMBL" id="WHWC01000004">
    <property type="protein sequence ID" value="KAG8383734.1"/>
    <property type="molecule type" value="Genomic_DNA"/>
</dbReference>
<evidence type="ECO:0000313" key="5">
    <source>
        <dbReference type="EMBL" id="KAG8383734.1"/>
    </source>
</evidence>
<dbReference type="PANTHER" id="PTHR32054">
    <property type="entry name" value="HEAVY CHAIN, PUTATIVE, EXPRESSED-RELATED-RELATED"/>
    <property type="match status" value="1"/>
</dbReference>
<comment type="caution">
    <text evidence="5">The sequence shown here is derived from an EMBL/GenBank/DDBJ whole genome shotgun (WGS) entry which is preliminary data.</text>
</comment>
<dbReference type="GO" id="GO:0009904">
    <property type="term" value="P:chloroplast accumulation movement"/>
    <property type="evidence" value="ECO:0007669"/>
    <property type="project" value="TreeGrafter"/>
</dbReference>
<evidence type="ECO:0000256" key="3">
    <source>
        <dbReference type="SAM" id="Coils"/>
    </source>
</evidence>
<keyword evidence="6" id="KW-1185">Reference proteome</keyword>
<reference evidence="5" key="1">
    <citation type="submission" date="2019-10" db="EMBL/GenBank/DDBJ databases">
        <authorList>
            <person name="Zhang R."/>
            <person name="Pan Y."/>
            <person name="Wang J."/>
            <person name="Ma R."/>
            <person name="Yu S."/>
        </authorList>
    </citation>
    <scope>NUCLEOTIDE SEQUENCE</scope>
    <source>
        <strain evidence="5">LA-IB0</strain>
        <tissue evidence="5">Leaf</tissue>
    </source>
</reference>
<dbReference type="GO" id="GO:0009903">
    <property type="term" value="P:chloroplast avoidance movement"/>
    <property type="evidence" value="ECO:0007669"/>
    <property type="project" value="TreeGrafter"/>
</dbReference>